<dbReference type="OrthoDB" id="10283059at2759"/>
<keyword evidence="2" id="KW-1185">Reference proteome</keyword>
<reference evidence="2" key="1">
    <citation type="submission" date="2016-06" db="EMBL/GenBank/DDBJ databases">
        <title>Parallel loss of symbiosis genes in relatives of nitrogen-fixing non-legume Parasponia.</title>
        <authorList>
            <person name="Van Velzen R."/>
            <person name="Holmer R."/>
            <person name="Bu F."/>
            <person name="Rutten L."/>
            <person name="Van Zeijl A."/>
            <person name="Liu W."/>
            <person name="Santuari L."/>
            <person name="Cao Q."/>
            <person name="Sharma T."/>
            <person name="Shen D."/>
            <person name="Roswanjaya Y."/>
            <person name="Wardhani T."/>
            <person name="Kalhor M.S."/>
            <person name="Jansen J."/>
            <person name="Van den Hoogen J."/>
            <person name="Gungor B."/>
            <person name="Hartog M."/>
            <person name="Hontelez J."/>
            <person name="Verver J."/>
            <person name="Yang W.-C."/>
            <person name="Schijlen E."/>
            <person name="Repin R."/>
            <person name="Schilthuizen M."/>
            <person name="Schranz E."/>
            <person name="Heidstra R."/>
            <person name="Miyata K."/>
            <person name="Fedorova E."/>
            <person name="Kohlen W."/>
            <person name="Bisseling T."/>
            <person name="Smit S."/>
            <person name="Geurts R."/>
        </authorList>
    </citation>
    <scope>NUCLEOTIDE SEQUENCE [LARGE SCALE GENOMIC DNA]</scope>
    <source>
        <strain evidence="2">cv. WU1-14</strain>
    </source>
</reference>
<organism evidence="1 2">
    <name type="scientific">Parasponia andersonii</name>
    <name type="common">Sponia andersonii</name>
    <dbReference type="NCBI Taxonomy" id="3476"/>
    <lineage>
        <taxon>Eukaryota</taxon>
        <taxon>Viridiplantae</taxon>
        <taxon>Streptophyta</taxon>
        <taxon>Embryophyta</taxon>
        <taxon>Tracheophyta</taxon>
        <taxon>Spermatophyta</taxon>
        <taxon>Magnoliopsida</taxon>
        <taxon>eudicotyledons</taxon>
        <taxon>Gunneridae</taxon>
        <taxon>Pentapetalae</taxon>
        <taxon>rosids</taxon>
        <taxon>fabids</taxon>
        <taxon>Rosales</taxon>
        <taxon>Cannabaceae</taxon>
        <taxon>Parasponia</taxon>
    </lineage>
</organism>
<gene>
    <name evidence="1" type="ORF">PanWU01x14_254140</name>
</gene>
<evidence type="ECO:0000313" key="1">
    <source>
        <dbReference type="EMBL" id="PON46100.1"/>
    </source>
</evidence>
<proteinExistence type="predicted"/>
<name>A0A2P5BBE5_PARAD</name>
<comment type="caution">
    <text evidence="1">The sequence shown here is derived from an EMBL/GenBank/DDBJ whole genome shotgun (WGS) entry which is preliminary data.</text>
</comment>
<sequence length="64" mass="7174">MLHLAFVAERNAGIGPACYEGAKRFLIVYQACLDGNQKLTQVMKILGEHDENKLRESNEGPQRT</sequence>
<evidence type="ECO:0000313" key="2">
    <source>
        <dbReference type="Proteomes" id="UP000237105"/>
    </source>
</evidence>
<dbReference type="AlphaFoldDB" id="A0A2P5BBE5"/>
<accession>A0A2P5BBE5</accession>
<dbReference type="Proteomes" id="UP000237105">
    <property type="component" value="Unassembled WGS sequence"/>
</dbReference>
<dbReference type="EMBL" id="JXTB01000318">
    <property type="protein sequence ID" value="PON46100.1"/>
    <property type="molecule type" value="Genomic_DNA"/>
</dbReference>
<protein>
    <submittedName>
        <fullName evidence="1">Uncharacterized protein</fullName>
    </submittedName>
</protein>